<dbReference type="Proteomes" id="UP000664628">
    <property type="component" value="Unassembled WGS sequence"/>
</dbReference>
<evidence type="ECO:0000313" key="3">
    <source>
        <dbReference type="Proteomes" id="UP000664628"/>
    </source>
</evidence>
<accession>A0ABS3JHV2</accession>
<keyword evidence="3" id="KW-1185">Reference proteome</keyword>
<name>A0ABS3JHV2_9BACT</name>
<reference evidence="2 3" key="1">
    <citation type="submission" date="2021-03" db="EMBL/GenBank/DDBJ databases">
        <title>Fibrella sp. HMF5405 genome sequencing and assembly.</title>
        <authorList>
            <person name="Kang H."/>
            <person name="Kim H."/>
            <person name="Bae S."/>
            <person name="Joh K."/>
        </authorList>
    </citation>
    <scope>NUCLEOTIDE SEQUENCE [LARGE SCALE GENOMIC DNA]</scope>
    <source>
        <strain evidence="2 3">HMF5405</strain>
    </source>
</reference>
<sequence>MNTLLLFLGLTFSPSSDLAVQQQPVPTTRPAQPKSRTTSSPVDTIGRRRDRKPRPDSLRRAGASRIDSVRRR</sequence>
<feature type="compositionally biased region" description="Polar residues" evidence="1">
    <location>
        <begin position="17"/>
        <end position="42"/>
    </location>
</feature>
<protein>
    <submittedName>
        <fullName evidence="2">Uncharacterized protein</fullName>
    </submittedName>
</protein>
<organism evidence="2 3">
    <name type="scientific">Fibrella forsythiae</name>
    <dbReference type="NCBI Taxonomy" id="2817061"/>
    <lineage>
        <taxon>Bacteria</taxon>
        <taxon>Pseudomonadati</taxon>
        <taxon>Bacteroidota</taxon>
        <taxon>Cytophagia</taxon>
        <taxon>Cytophagales</taxon>
        <taxon>Spirosomataceae</taxon>
        <taxon>Fibrella</taxon>
    </lineage>
</organism>
<dbReference type="RefSeq" id="WP_207329547.1">
    <property type="nucleotide sequence ID" value="NZ_JAFMYW010000003.1"/>
</dbReference>
<dbReference type="EMBL" id="JAFMYW010000003">
    <property type="protein sequence ID" value="MBO0949597.1"/>
    <property type="molecule type" value="Genomic_DNA"/>
</dbReference>
<comment type="caution">
    <text evidence="2">The sequence shown here is derived from an EMBL/GenBank/DDBJ whole genome shotgun (WGS) entry which is preliminary data.</text>
</comment>
<evidence type="ECO:0000256" key="1">
    <source>
        <dbReference type="SAM" id="MobiDB-lite"/>
    </source>
</evidence>
<evidence type="ECO:0000313" key="2">
    <source>
        <dbReference type="EMBL" id="MBO0949597.1"/>
    </source>
</evidence>
<proteinExistence type="predicted"/>
<gene>
    <name evidence="2" type="ORF">J2I46_13455</name>
</gene>
<feature type="region of interest" description="Disordered" evidence="1">
    <location>
        <begin position="17"/>
        <end position="72"/>
    </location>
</feature>